<dbReference type="EMBL" id="JARJCN010000132">
    <property type="protein sequence ID" value="KAJ7070297.1"/>
    <property type="molecule type" value="Genomic_DNA"/>
</dbReference>
<dbReference type="AlphaFoldDB" id="A0AAD6TP56"/>
<protein>
    <submittedName>
        <fullName evidence="2">Uncharacterized protein</fullName>
    </submittedName>
</protein>
<evidence type="ECO:0000313" key="2">
    <source>
        <dbReference type="EMBL" id="KAJ7070297.1"/>
    </source>
</evidence>
<reference evidence="2" key="1">
    <citation type="submission" date="2023-03" db="EMBL/GenBank/DDBJ databases">
        <title>Massive genome expansion in bonnet fungi (Mycena s.s.) driven by repeated elements and novel gene families across ecological guilds.</title>
        <authorList>
            <consortium name="Lawrence Berkeley National Laboratory"/>
            <person name="Harder C.B."/>
            <person name="Miyauchi S."/>
            <person name="Viragh M."/>
            <person name="Kuo A."/>
            <person name="Thoen E."/>
            <person name="Andreopoulos B."/>
            <person name="Lu D."/>
            <person name="Skrede I."/>
            <person name="Drula E."/>
            <person name="Henrissat B."/>
            <person name="Morin E."/>
            <person name="Kohler A."/>
            <person name="Barry K."/>
            <person name="LaButti K."/>
            <person name="Morin E."/>
            <person name="Salamov A."/>
            <person name="Lipzen A."/>
            <person name="Mereny Z."/>
            <person name="Hegedus B."/>
            <person name="Baldrian P."/>
            <person name="Stursova M."/>
            <person name="Weitz H."/>
            <person name="Taylor A."/>
            <person name="Grigoriev I.V."/>
            <person name="Nagy L.G."/>
            <person name="Martin F."/>
            <person name="Kauserud H."/>
        </authorList>
    </citation>
    <scope>NUCLEOTIDE SEQUENCE</scope>
    <source>
        <strain evidence="2">CBHHK173m</strain>
    </source>
</reference>
<evidence type="ECO:0000256" key="1">
    <source>
        <dbReference type="SAM" id="MobiDB-lite"/>
    </source>
</evidence>
<evidence type="ECO:0000313" key="3">
    <source>
        <dbReference type="Proteomes" id="UP001222325"/>
    </source>
</evidence>
<name>A0AAD6TP56_9AGAR</name>
<feature type="region of interest" description="Disordered" evidence="1">
    <location>
        <begin position="474"/>
        <end position="508"/>
    </location>
</feature>
<gene>
    <name evidence="2" type="ORF">B0H15DRAFT_957753</name>
</gene>
<dbReference type="Proteomes" id="UP001222325">
    <property type="component" value="Unassembled WGS sequence"/>
</dbReference>
<proteinExistence type="predicted"/>
<feature type="region of interest" description="Disordered" evidence="1">
    <location>
        <begin position="550"/>
        <end position="595"/>
    </location>
</feature>
<sequence length="913" mass="105038">MEVLNLDLMGAVPSVFTRPVNPEYPASLEWVGLNKNCSVIPERALELKDESNYHGDHTTTDQWGRFETIEWADQPDWYDPETHYRGWIPLARENDVRRGAWARATRTNLSFTRLADGTYKLDEDASTLVTNDLIYFRELLEEVCAGPLYDQLSHAPPLFDIDRIELTYASELELHRMAMDAKRSVLEICGHLTWWTAAVSDWMNGLDHGVVERVWNLELRSYKARGLLITVNQDWKEINFPLLVKHGVPIFYVWGLFEERDPRFKRLDPRILANYLQEVRTRDVRGLWGDEVAVVRCELEVAARYDRFLQLKLDPFSRPRNPVPTGSPISGDVLYYVIDFQHWARRLLSEDEDASVMGKLYHHIVVEGVSEKVTRVIFQRFHCKPRDEVLNSDSSIMEEDLPEPDLAAIRERFKGRCAPRKGQTFDPETGVERTRPLGEEKTIDEISRFEADRLLVNMPPCLGGPMVMMPRDDPEAHDATALGRTLGDRLTSPYSDRSSERREYDSPGPRAHVVGWVAAMARTEGRDSVRNYSADRRVPGPRYEVRRLVRSPSPGYDDIRSHISISTRSSRAGTPRRSASPEPRGRRHYPLKLSSPPPFRAQASGMMTVPEMQQRRARWLNDFADWGRAATFRASLWRVPFEFQWNQDVLEYGYLIISKPAEFRLRYQALTDANIRFPRHVLELALERGIGFAIGFKRSDTDRFRPKLLRTGRQVSKSVVDRHGKGLRLNPAPSISTIYEQYCGNIGKIGGGPLAPSVVARGGGASWILRAYIGIELVREYMKGPSVQVSVHQSGANDSGDADCIDVSWDELGSAEYESIFGYMPGTTQAEDTYFFPTDEIMEEYSDHYFREWNPFCDLTFKRIKAELDDKRGKRRTRKEWRDYFQSSNRGKYAPAMIVNREFVDEGMDRITR</sequence>
<accession>A0AAD6TP56</accession>
<keyword evidence="3" id="KW-1185">Reference proteome</keyword>
<organism evidence="2 3">
    <name type="scientific">Mycena belliarum</name>
    <dbReference type="NCBI Taxonomy" id="1033014"/>
    <lineage>
        <taxon>Eukaryota</taxon>
        <taxon>Fungi</taxon>
        <taxon>Dikarya</taxon>
        <taxon>Basidiomycota</taxon>
        <taxon>Agaricomycotina</taxon>
        <taxon>Agaricomycetes</taxon>
        <taxon>Agaricomycetidae</taxon>
        <taxon>Agaricales</taxon>
        <taxon>Marasmiineae</taxon>
        <taxon>Mycenaceae</taxon>
        <taxon>Mycena</taxon>
    </lineage>
</organism>
<feature type="compositionally biased region" description="Low complexity" evidence="1">
    <location>
        <begin position="562"/>
        <end position="571"/>
    </location>
</feature>
<comment type="caution">
    <text evidence="2">The sequence shown here is derived from an EMBL/GenBank/DDBJ whole genome shotgun (WGS) entry which is preliminary data.</text>
</comment>